<reference evidence="1 2" key="1">
    <citation type="submission" date="2014-04" db="EMBL/GenBank/DDBJ databases">
        <authorList>
            <consortium name="DOE Joint Genome Institute"/>
            <person name="Kuo A."/>
            <person name="Kohler A."/>
            <person name="Jargeat P."/>
            <person name="Nagy L.G."/>
            <person name="Floudas D."/>
            <person name="Copeland A."/>
            <person name="Barry K.W."/>
            <person name="Cichocki N."/>
            <person name="Veneault-Fourrey C."/>
            <person name="LaButti K."/>
            <person name="Lindquist E.A."/>
            <person name="Lipzen A."/>
            <person name="Lundell T."/>
            <person name="Morin E."/>
            <person name="Murat C."/>
            <person name="Sun H."/>
            <person name="Tunlid A."/>
            <person name="Henrissat B."/>
            <person name="Grigoriev I.V."/>
            <person name="Hibbett D.S."/>
            <person name="Martin F."/>
            <person name="Nordberg H.P."/>
            <person name="Cantor M.N."/>
            <person name="Hua S.X."/>
        </authorList>
    </citation>
    <scope>NUCLEOTIDE SEQUENCE [LARGE SCALE GENOMIC DNA]</scope>
    <source>
        <strain evidence="1 2">Ve08.2h10</strain>
    </source>
</reference>
<gene>
    <name evidence="1" type="ORF">PAXRUDRAFT_41601</name>
</gene>
<feature type="non-terminal residue" evidence="1">
    <location>
        <position position="1"/>
    </location>
</feature>
<dbReference type="Proteomes" id="UP000054538">
    <property type="component" value="Unassembled WGS sequence"/>
</dbReference>
<dbReference type="InParanoid" id="A0A0D0DMV4"/>
<organism evidence="1 2">
    <name type="scientific">Paxillus rubicundulus Ve08.2h10</name>
    <dbReference type="NCBI Taxonomy" id="930991"/>
    <lineage>
        <taxon>Eukaryota</taxon>
        <taxon>Fungi</taxon>
        <taxon>Dikarya</taxon>
        <taxon>Basidiomycota</taxon>
        <taxon>Agaricomycotina</taxon>
        <taxon>Agaricomycetes</taxon>
        <taxon>Agaricomycetidae</taxon>
        <taxon>Boletales</taxon>
        <taxon>Paxilineae</taxon>
        <taxon>Paxillaceae</taxon>
        <taxon>Paxillus</taxon>
    </lineage>
</organism>
<dbReference type="STRING" id="930991.A0A0D0DMV4"/>
<dbReference type="EMBL" id="KN825220">
    <property type="protein sequence ID" value="KIK93028.1"/>
    <property type="molecule type" value="Genomic_DNA"/>
</dbReference>
<dbReference type="InterPro" id="IPR040521">
    <property type="entry name" value="KDZ"/>
</dbReference>
<reference evidence="2" key="2">
    <citation type="submission" date="2015-01" db="EMBL/GenBank/DDBJ databases">
        <title>Evolutionary Origins and Diversification of the Mycorrhizal Mutualists.</title>
        <authorList>
            <consortium name="DOE Joint Genome Institute"/>
            <consortium name="Mycorrhizal Genomics Consortium"/>
            <person name="Kohler A."/>
            <person name="Kuo A."/>
            <person name="Nagy L.G."/>
            <person name="Floudas D."/>
            <person name="Copeland A."/>
            <person name="Barry K.W."/>
            <person name="Cichocki N."/>
            <person name="Veneault-Fourrey C."/>
            <person name="LaButti K."/>
            <person name="Lindquist E.A."/>
            <person name="Lipzen A."/>
            <person name="Lundell T."/>
            <person name="Morin E."/>
            <person name="Murat C."/>
            <person name="Riley R."/>
            <person name="Ohm R."/>
            <person name="Sun H."/>
            <person name="Tunlid A."/>
            <person name="Henrissat B."/>
            <person name="Grigoriev I.V."/>
            <person name="Hibbett D.S."/>
            <person name="Martin F."/>
        </authorList>
    </citation>
    <scope>NUCLEOTIDE SEQUENCE [LARGE SCALE GENOMIC DNA]</scope>
    <source>
        <strain evidence="2">Ve08.2h10</strain>
    </source>
</reference>
<accession>A0A0D0DMV4</accession>
<sequence>KKMFAVSDESGIFVVACHHHFVLLVCDMVQSGELPKYLLAVVDQLLTVYGKDGGCTYDIGCAFPQTLENSSLGPQVKKFNLHMMVGVFHGHAHNCTCQLDWHLMYIKGIRCTEGEGCEHIFSSSNDLAWMTWHATTFHWHQSIEEHFTFWDADKYAFLST</sequence>
<dbReference type="Pfam" id="PF18758">
    <property type="entry name" value="KDZ"/>
    <property type="match status" value="1"/>
</dbReference>
<dbReference type="HOGENOM" id="CLU_091791_0_0_1"/>
<dbReference type="PANTHER" id="PTHR33096">
    <property type="entry name" value="CXC2 DOMAIN-CONTAINING PROTEIN"/>
    <property type="match status" value="1"/>
</dbReference>
<dbReference type="OrthoDB" id="3251205at2759"/>
<feature type="non-terminal residue" evidence="1">
    <location>
        <position position="160"/>
    </location>
</feature>
<proteinExistence type="predicted"/>
<protein>
    <recommendedName>
        <fullName evidence="3">CxC2-like cysteine cluster KDZ transposase-associated domain-containing protein</fullName>
    </recommendedName>
</protein>
<evidence type="ECO:0000313" key="1">
    <source>
        <dbReference type="EMBL" id="KIK93028.1"/>
    </source>
</evidence>
<keyword evidence="2" id="KW-1185">Reference proteome</keyword>
<dbReference type="PANTHER" id="PTHR33096:SF1">
    <property type="entry name" value="CXC1-LIKE CYSTEINE CLUSTER ASSOCIATED WITH KDZ TRANSPOSASES DOMAIN-CONTAINING PROTEIN"/>
    <property type="match status" value="1"/>
</dbReference>
<evidence type="ECO:0000313" key="2">
    <source>
        <dbReference type="Proteomes" id="UP000054538"/>
    </source>
</evidence>
<name>A0A0D0DMV4_9AGAM</name>
<evidence type="ECO:0008006" key="3">
    <source>
        <dbReference type="Google" id="ProtNLM"/>
    </source>
</evidence>
<dbReference type="AlphaFoldDB" id="A0A0D0DMV4"/>